<protein>
    <recommendedName>
        <fullName evidence="3">DUF2071 domain-containing protein</fullName>
    </recommendedName>
</protein>
<dbReference type="EMBL" id="MAHX01000002">
    <property type="protein sequence ID" value="OPC69690.1"/>
    <property type="molecule type" value="Genomic_DNA"/>
</dbReference>
<proteinExistence type="predicted"/>
<dbReference type="InterPro" id="IPR023375">
    <property type="entry name" value="ADC_dom_sf"/>
</dbReference>
<dbReference type="PANTHER" id="PTHR39186:SF1">
    <property type="entry name" value="DUF2071 DOMAIN-CONTAINING PROTEIN"/>
    <property type="match status" value="1"/>
</dbReference>
<gene>
    <name evidence="1" type="ORF">BAZ10_17600</name>
</gene>
<organism evidence="1 2">
    <name type="scientific">Elizabethkingia occulta</name>
    <dbReference type="NCBI Taxonomy" id="1867263"/>
    <lineage>
        <taxon>Bacteria</taxon>
        <taxon>Pseudomonadati</taxon>
        <taxon>Bacteroidota</taxon>
        <taxon>Flavobacteriia</taxon>
        <taxon>Flavobacteriales</taxon>
        <taxon>Weeksellaceae</taxon>
        <taxon>Elizabethkingia</taxon>
    </lineage>
</organism>
<dbReference type="SUPFAM" id="SSF160104">
    <property type="entry name" value="Acetoacetate decarboxylase-like"/>
    <property type="match status" value="1"/>
</dbReference>
<evidence type="ECO:0000313" key="1">
    <source>
        <dbReference type="EMBL" id="OPC69690.1"/>
    </source>
</evidence>
<sequence length="241" mass="28562">MNHIQNLIADTHHRPWKLPMGKWQYYQEWNDALFLHFEVDFNILRKLVPENLNIDSFEGKYYISVVAFKMEKIRPRNLPSVGFISDFYEINVRTYINNNDKQGVYFLNIEAEKQISAFVAKTLSGLPYEKSEIKRSTISYSNINTKKKFALVANFEPREKIENKTAFDLWLTERYCLYLIKDQKTLRYEIHHAEWPLHYVNYSDLSLNYGFEAINLNAENVTACHYSPGVRVLSWKAEILD</sequence>
<dbReference type="Proteomes" id="UP000190813">
    <property type="component" value="Unassembled WGS sequence"/>
</dbReference>
<accession>A0A1T3MZ97</accession>
<reference evidence="1 2" key="1">
    <citation type="submission" date="2016-06" db="EMBL/GenBank/DDBJ databases">
        <title>Revisiting the taxonomy of the Elizabethkingia Genus based on Whole-Genome Sequencing, Optical Mapping, and MALDI-TOF.</title>
        <authorList>
            <person name="Nicholson A.C."/>
        </authorList>
    </citation>
    <scope>NUCLEOTIDE SEQUENCE [LARGE SCALE GENOMIC DNA]</scope>
    <source>
        <strain evidence="1 2">G4070</strain>
    </source>
</reference>
<evidence type="ECO:0000313" key="2">
    <source>
        <dbReference type="Proteomes" id="UP000190813"/>
    </source>
</evidence>
<keyword evidence="2" id="KW-1185">Reference proteome</keyword>
<dbReference type="Pfam" id="PF09844">
    <property type="entry name" value="DUF2071"/>
    <property type="match status" value="1"/>
</dbReference>
<dbReference type="AlphaFoldDB" id="A0A1T3MZ97"/>
<dbReference type="PANTHER" id="PTHR39186">
    <property type="entry name" value="DUF2071 FAMILY PROTEIN"/>
    <property type="match status" value="1"/>
</dbReference>
<name>A0A1T3MZ97_9FLAO</name>
<comment type="caution">
    <text evidence="1">The sequence shown here is derived from an EMBL/GenBank/DDBJ whole genome shotgun (WGS) entry which is preliminary data.</text>
</comment>
<evidence type="ECO:0008006" key="3">
    <source>
        <dbReference type="Google" id="ProtNLM"/>
    </source>
</evidence>
<dbReference type="RefSeq" id="WP_078770399.1">
    <property type="nucleotide sequence ID" value="NZ_CBCSBR010000014.1"/>
</dbReference>
<dbReference type="InterPro" id="IPR018644">
    <property type="entry name" value="DUF2071"/>
</dbReference>